<dbReference type="InterPro" id="IPR011059">
    <property type="entry name" value="Metal-dep_hydrolase_composite"/>
</dbReference>
<keyword evidence="4" id="KW-1185">Reference proteome</keyword>
<dbReference type="PANTHER" id="PTHR43135">
    <property type="entry name" value="ALPHA-D-RIBOSE 1-METHYLPHOSPHONATE 5-TRIPHOSPHATE DIPHOSPHATASE"/>
    <property type="match status" value="1"/>
</dbReference>
<dbReference type="PANTHER" id="PTHR43135:SF3">
    <property type="entry name" value="ALPHA-D-RIBOSE 1-METHYLPHOSPHONATE 5-TRIPHOSPHATE DIPHOSPHATASE"/>
    <property type="match status" value="1"/>
</dbReference>
<evidence type="ECO:0000313" key="3">
    <source>
        <dbReference type="EMBL" id="MFC4872361.1"/>
    </source>
</evidence>
<dbReference type="Gene3D" id="2.30.40.10">
    <property type="entry name" value="Urease, subunit C, domain 1"/>
    <property type="match status" value="2"/>
</dbReference>
<dbReference type="Pfam" id="PF01979">
    <property type="entry name" value="Amidohydro_1"/>
    <property type="match status" value="1"/>
</dbReference>
<dbReference type="SUPFAM" id="SSF51338">
    <property type="entry name" value="Composite domain of metallo-dependent hydrolases"/>
    <property type="match status" value="1"/>
</dbReference>
<dbReference type="Gene3D" id="1.20.58.520">
    <property type="entry name" value="Amidohydrolase"/>
    <property type="match status" value="1"/>
</dbReference>
<keyword evidence="1" id="KW-1133">Transmembrane helix</keyword>
<feature type="domain" description="Amidohydrolase-related" evidence="2">
    <location>
        <begin position="110"/>
        <end position="479"/>
    </location>
</feature>
<accession>A0ABV9T1H0</accession>
<protein>
    <submittedName>
        <fullName evidence="3">Amidohydrolase family protein</fullName>
    </submittedName>
</protein>
<proteinExistence type="predicted"/>
<name>A0ABV9T1H0_9BACT</name>
<sequence length="496" mass="54166">MKTEIFVVQKGHVTRNRVPQGEKPVFSTFWLRYLLMVLLTPAFFMGCAPAVDTSITTILRNCTLIDGTGNPPVQEAVVALAGDRIAYAGPISDAPRAPADADVIDLSGKFVIPGLIDMHAHIDQGRYAPKFLAQLVAFGITTVRAPSNPVVELRERVRKGEIVGPDLYLAGILINGPLSFYGQRGETEDDYRAIVANDAKKGVKFVKVYAGLPPNLTEVVIDEAHRQGLRVIGHLGETSWTQAANAGIDAITHSWYSGLIDEVIPAAYREEFADFYIPPGPNGFNPNLFARWSEIVDVRGPEVMSLADLLKEHGIDIDPTLVLGEAMTWGNDPTVLERLEPDLAMPGQAETWRSGPFPYSSSWTEEQFSAAQEAWPLMLEIVRVFHERGVLLTTGTDLLNPWMTPGVTLHREMELLVSSGIPPLEVLSIATRNGAVALGIENETGTVNAGKRADLVILSADPTLSISNTREIESVFLSGTRYDPNTLLQIQPDPVQ</sequence>
<dbReference type="InterPro" id="IPR051781">
    <property type="entry name" value="Metallo-dep_Hydrolase"/>
</dbReference>
<dbReference type="Gene3D" id="3.30.110.90">
    <property type="entry name" value="Amidohydrolase"/>
    <property type="match status" value="1"/>
</dbReference>
<dbReference type="InterPro" id="IPR032466">
    <property type="entry name" value="Metal_Hydrolase"/>
</dbReference>
<feature type="transmembrane region" description="Helical" evidence="1">
    <location>
        <begin position="30"/>
        <end position="51"/>
    </location>
</feature>
<organism evidence="3 4">
    <name type="scientific">Negadavirga shengliensis</name>
    <dbReference type="NCBI Taxonomy" id="1389218"/>
    <lineage>
        <taxon>Bacteria</taxon>
        <taxon>Pseudomonadati</taxon>
        <taxon>Bacteroidota</taxon>
        <taxon>Cytophagia</taxon>
        <taxon>Cytophagales</taxon>
        <taxon>Cyclobacteriaceae</taxon>
        <taxon>Negadavirga</taxon>
    </lineage>
</organism>
<dbReference type="InterPro" id="IPR006680">
    <property type="entry name" value="Amidohydro-rel"/>
</dbReference>
<keyword evidence="1" id="KW-0472">Membrane</keyword>
<comment type="caution">
    <text evidence="3">The sequence shown here is derived from an EMBL/GenBank/DDBJ whole genome shotgun (WGS) entry which is preliminary data.</text>
</comment>
<evidence type="ECO:0000256" key="1">
    <source>
        <dbReference type="SAM" id="Phobius"/>
    </source>
</evidence>
<dbReference type="Proteomes" id="UP001595818">
    <property type="component" value="Unassembled WGS sequence"/>
</dbReference>
<keyword evidence="1" id="KW-0812">Transmembrane</keyword>
<dbReference type="SUPFAM" id="SSF51556">
    <property type="entry name" value="Metallo-dependent hydrolases"/>
    <property type="match status" value="1"/>
</dbReference>
<dbReference type="EMBL" id="JBHSJJ010000006">
    <property type="protein sequence ID" value="MFC4872361.1"/>
    <property type="molecule type" value="Genomic_DNA"/>
</dbReference>
<gene>
    <name evidence="3" type="ORF">ACFPFU_11720</name>
</gene>
<reference evidence="4" key="1">
    <citation type="journal article" date="2019" name="Int. J. Syst. Evol. Microbiol.">
        <title>The Global Catalogue of Microorganisms (GCM) 10K type strain sequencing project: providing services to taxonomists for standard genome sequencing and annotation.</title>
        <authorList>
            <consortium name="The Broad Institute Genomics Platform"/>
            <consortium name="The Broad Institute Genome Sequencing Center for Infectious Disease"/>
            <person name="Wu L."/>
            <person name="Ma J."/>
        </authorList>
    </citation>
    <scope>NUCLEOTIDE SEQUENCE [LARGE SCALE GENOMIC DNA]</scope>
    <source>
        <strain evidence="4">CGMCC 4.7466</strain>
    </source>
</reference>
<dbReference type="Gene3D" id="3.20.20.140">
    <property type="entry name" value="Metal-dependent hydrolases"/>
    <property type="match status" value="1"/>
</dbReference>
<dbReference type="RefSeq" id="WP_377064689.1">
    <property type="nucleotide sequence ID" value="NZ_JBHSJJ010000006.1"/>
</dbReference>
<evidence type="ECO:0000313" key="4">
    <source>
        <dbReference type="Proteomes" id="UP001595818"/>
    </source>
</evidence>
<evidence type="ECO:0000259" key="2">
    <source>
        <dbReference type="Pfam" id="PF01979"/>
    </source>
</evidence>